<feature type="domain" description="Metallo-beta-lactamase" evidence="2">
    <location>
        <begin position="25"/>
        <end position="214"/>
    </location>
</feature>
<dbReference type="NCBIfam" id="TIGR04559">
    <property type="entry name" value="SoxH_rel_PQQ_2"/>
    <property type="match status" value="1"/>
</dbReference>
<dbReference type="PANTHER" id="PTHR42951:SF4">
    <property type="entry name" value="ACYL-COENZYME A THIOESTERASE MBLAC2"/>
    <property type="match status" value="1"/>
</dbReference>
<accession>V4RKE5</accession>
<comment type="caution">
    <text evidence="3">The sequence shown here is derived from an EMBL/GenBank/DDBJ whole genome shotgun (WGS) entry which is preliminary data.</text>
</comment>
<proteinExistence type="inferred from homology"/>
<protein>
    <submittedName>
        <fullName evidence="3">Zn-dependent hydrolase, including glyoxylase</fullName>
    </submittedName>
</protein>
<evidence type="ECO:0000259" key="2">
    <source>
        <dbReference type="SMART" id="SM00849"/>
    </source>
</evidence>
<name>V4RKE5_9HYPH</name>
<dbReference type="AlphaFoldDB" id="V4RKE5"/>
<dbReference type="STRING" id="631454.N177_1129"/>
<evidence type="ECO:0000313" key="4">
    <source>
        <dbReference type="Proteomes" id="UP000017819"/>
    </source>
</evidence>
<organism evidence="3 4">
    <name type="scientific">Lutibaculum baratangense AMV1</name>
    <dbReference type="NCBI Taxonomy" id="631454"/>
    <lineage>
        <taxon>Bacteria</taxon>
        <taxon>Pseudomonadati</taxon>
        <taxon>Pseudomonadota</taxon>
        <taxon>Alphaproteobacteria</taxon>
        <taxon>Hyphomicrobiales</taxon>
        <taxon>Tepidamorphaceae</taxon>
        <taxon>Lutibaculum</taxon>
    </lineage>
</organism>
<evidence type="ECO:0000313" key="3">
    <source>
        <dbReference type="EMBL" id="ESR25794.1"/>
    </source>
</evidence>
<dbReference type="PANTHER" id="PTHR42951">
    <property type="entry name" value="METALLO-BETA-LACTAMASE DOMAIN-CONTAINING"/>
    <property type="match status" value="1"/>
</dbReference>
<comment type="similarity">
    <text evidence="1">Belongs to the metallo-beta-lactamase superfamily. Class-B beta-lactamase family.</text>
</comment>
<dbReference type="EMBL" id="AWXZ01000017">
    <property type="protein sequence ID" value="ESR25794.1"/>
    <property type="molecule type" value="Genomic_DNA"/>
</dbReference>
<sequence>MAVAPGVFVHQGAVALMSAQNRGAIANVGFIVGERAVAVVDTGGSAAEGRALLAAVRGVSDLPVAYVVNTHMHPDHVFGNMAFRGSGPEGGDPAFVGHADLSRALSSRAEHYLAANASLLGNDLAGEIEIVLPDLAVEDRLTLDLGGREIELRAWPTAHTDNDLTVLDVRTGTLFAGDLLFQRHLPVIDGSLLGWLAIQDELAGLPARQVVPGHGPAASPWPDALAPQLAYLEGLAEELRAAIADGAGMAGAVGGIGPPAGGWALVEEFHRRNTTAAFAELEWE</sequence>
<dbReference type="SMART" id="SM00849">
    <property type="entry name" value="Lactamase_B"/>
    <property type="match status" value="1"/>
</dbReference>
<dbReference type="eggNOG" id="COG0491">
    <property type="taxonomic scope" value="Bacteria"/>
</dbReference>
<dbReference type="Pfam" id="PF00753">
    <property type="entry name" value="Lactamase_B"/>
    <property type="match status" value="1"/>
</dbReference>
<dbReference type="InterPro" id="IPR001279">
    <property type="entry name" value="Metallo-B-lactamas"/>
</dbReference>
<dbReference type="CDD" id="cd16282">
    <property type="entry name" value="metallo-hydrolase-like_MBL-fold"/>
    <property type="match status" value="1"/>
</dbReference>
<dbReference type="Gene3D" id="3.60.15.10">
    <property type="entry name" value="Ribonuclease Z/Hydroxyacylglutathione hydrolase-like"/>
    <property type="match status" value="1"/>
</dbReference>
<dbReference type="GO" id="GO:0016787">
    <property type="term" value="F:hydrolase activity"/>
    <property type="evidence" value="ECO:0007669"/>
    <property type="project" value="UniProtKB-KW"/>
</dbReference>
<dbReference type="Proteomes" id="UP000017819">
    <property type="component" value="Unassembled WGS sequence"/>
</dbReference>
<dbReference type="SUPFAM" id="SSF56281">
    <property type="entry name" value="Metallo-hydrolase/oxidoreductase"/>
    <property type="match status" value="1"/>
</dbReference>
<reference evidence="3 4" key="1">
    <citation type="journal article" date="2014" name="Genome Announc.">
        <title>Draft Genome Sequence of Lutibaculum baratangense Strain AMV1T, Isolated from a Mud Volcano in Andamans, India.</title>
        <authorList>
            <person name="Singh A."/>
            <person name="Sreenivas A."/>
            <person name="Sathyanarayana Reddy G."/>
            <person name="Pinnaka A.K."/>
            <person name="Shivaji S."/>
        </authorList>
    </citation>
    <scope>NUCLEOTIDE SEQUENCE [LARGE SCALE GENOMIC DNA]</scope>
    <source>
        <strain evidence="3 4">AMV1</strain>
    </source>
</reference>
<evidence type="ECO:0000256" key="1">
    <source>
        <dbReference type="ARBA" id="ARBA00005250"/>
    </source>
</evidence>
<dbReference type="PATRIC" id="fig|631454.5.peg.1114"/>
<keyword evidence="4" id="KW-1185">Reference proteome</keyword>
<dbReference type="InterPro" id="IPR030829">
    <property type="entry name" value="SoxH-rel_PQQ_2"/>
</dbReference>
<dbReference type="InterPro" id="IPR050855">
    <property type="entry name" value="NDM-1-like"/>
</dbReference>
<dbReference type="GO" id="GO:0017001">
    <property type="term" value="P:antibiotic catabolic process"/>
    <property type="evidence" value="ECO:0007669"/>
    <property type="project" value="UniProtKB-ARBA"/>
</dbReference>
<dbReference type="InterPro" id="IPR036866">
    <property type="entry name" value="RibonucZ/Hydroxyglut_hydro"/>
</dbReference>
<keyword evidence="3" id="KW-0378">Hydrolase</keyword>
<gene>
    <name evidence="3" type="ORF">N177_1129</name>
</gene>